<evidence type="ECO:0000313" key="1">
    <source>
        <dbReference type="EMBL" id="KAK9501051.1"/>
    </source>
</evidence>
<sequence length="124" mass="15049">MNCKDYTKPIWEIIKLEVDPENSNLKWHTCRQKWSYLESDYRNYVKDLKKYMETNTSEMNVFVPQFYEQIGIILRSIDNHVIKEDTMDVFQQFVEDRIAEELQTRDSNELEKIKNDEPVIVIEH</sequence>
<evidence type="ECO:0000313" key="2">
    <source>
        <dbReference type="Proteomes" id="UP001461498"/>
    </source>
</evidence>
<accession>A0AAW1CQ72</accession>
<keyword evidence="2" id="KW-1185">Reference proteome</keyword>
<evidence type="ECO:0008006" key="3">
    <source>
        <dbReference type="Google" id="ProtNLM"/>
    </source>
</evidence>
<name>A0AAW1CQ72_9HEMI</name>
<protein>
    <recommendedName>
        <fullName evidence="3">MADF domain-containing protein</fullName>
    </recommendedName>
</protein>
<reference evidence="1 2" key="1">
    <citation type="submission" date="2022-12" db="EMBL/GenBank/DDBJ databases">
        <title>Chromosome-level genome assembly of true bugs.</title>
        <authorList>
            <person name="Ma L."/>
            <person name="Li H."/>
        </authorList>
    </citation>
    <scope>NUCLEOTIDE SEQUENCE [LARGE SCALE GENOMIC DNA]</scope>
    <source>
        <strain evidence="1">Lab_2022b</strain>
    </source>
</reference>
<comment type="caution">
    <text evidence="1">The sequence shown here is derived from an EMBL/GenBank/DDBJ whole genome shotgun (WGS) entry which is preliminary data.</text>
</comment>
<gene>
    <name evidence="1" type="ORF">O3M35_002172</name>
</gene>
<dbReference type="EMBL" id="JAPXFL010000010">
    <property type="protein sequence ID" value="KAK9501051.1"/>
    <property type="molecule type" value="Genomic_DNA"/>
</dbReference>
<organism evidence="1 2">
    <name type="scientific">Rhynocoris fuscipes</name>
    <dbReference type="NCBI Taxonomy" id="488301"/>
    <lineage>
        <taxon>Eukaryota</taxon>
        <taxon>Metazoa</taxon>
        <taxon>Ecdysozoa</taxon>
        <taxon>Arthropoda</taxon>
        <taxon>Hexapoda</taxon>
        <taxon>Insecta</taxon>
        <taxon>Pterygota</taxon>
        <taxon>Neoptera</taxon>
        <taxon>Paraneoptera</taxon>
        <taxon>Hemiptera</taxon>
        <taxon>Heteroptera</taxon>
        <taxon>Panheteroptera</taxon>
        <taxon>Cimicomorpha</taxon>
        <taxon>Reduviidae</taxon>
        <taxon>Harpactorinae</taxon>
        <taxon>Harpactorini</taxon>
        <taxon>Rhynocoris</taxon>
    </lineage>
</organism>
<proteinExistence type="predicted"/>
<dbReference type="Proteomes" id="UP001461498">
    <property type="component" value="Unassembled WGS sequence"/>
</dbReference>
<dbReference type="AlphaFoldDB" id="A0AAW1CQ72"/>